<dbReference type="RefSeq" id="WP_193779024.1">
    <property type="nucleotide sequence ID" value="NZ_JADDOJ010000006.1"/>
</dbReference>
<proteinExistence type="predicted"/>
<evidence type="ECO:0000259" key="7">
    <source>
        <dbReference type="Pfam" id="PF02558"/>
    </source>
</evidence>
<dbReference type="EMBL" id="JADDOJ010000006">
    <property type="protein sequence ID" value="MBE7939471.1"/>
    <property type="molecule type" value="Genomic_DNA"/>
</dbReference>
<dbReference type="InterPro" id="IPR051402">
    <property type="entry name" value="KPR-Related"/>
</dbReference>
<protein>
    <recommendedName>
        <fullName evidence="3">2-dehydropantoate 2-reductase</fullName>
        <ecNumber evidence="2">1.1.1.169</ecNumber>
    </recommendedName>
    <alternativeName>
        <fullName evidence="5">Ketopantoate reductase</fullName>
    </alternativeName>
</protein>
<evidence type="ECO:0000259" key="8">
    <source>
        <dbReference type="Pfam" id="PF08546"/>
    </source>
</evidence>
<evidence type="ECO:0000256" key="4">
    <source>
        <dbReference type="ARBA" id="ARBA00022655"/>
    </source>
</evidence>
<name>A0ABR9SAU9_9BURK</name>
<sequence>MRICVVGAGAIGGFVAARLAKAGHEVSIIVRGKNLQAVRERGGLRLIEQDGSEFLAPVKATDRIPEAGPQDLVVLAVKSHQVADVAADLPALFTATTRVVTMQNGIPWWFFHGMPGFEGRSLRSVDPTGAASTHIDAWRIIGSVVYPAAEVTAPGVVQVIEGNRFSLGEPGERSEALSEVSKTFIAAGFKAPIARDIRAEIMVKVWGNMSFNPISALTHATLEDICLHPGARALVASIMQEGLAVCEKLGIRLGVGIDQRIAGAQAIGQHKTSMLQDVEAGRRLELDALVAAMLELGEATGVPMPQLTSIHALADLLAQTLARAQGRLAIQS</sequence>
<evidence type="ECO:0000313" key="10">
    <source>
        <dbReference type="Proteomes" id="UP000715965"/>
    </source>
</evidence>
<organism evidence="9 10">
    <name type="scientific">Ramlibacter aquaticus</name>
    <dbReference type="NCBI Taxonomy" id="2780094"/>
    <lineage>
        <taxon>Bacteria</taxon>
        <taxon>Pseudomonadati</taxon>
        <taxon>Pseudomonadota</taxon>
        <taxon>Betaproteobacteria</taxon>
        <taxon>Burkholderiales</taxon>
        <taxon>Comamonadaceae</taxon>
        <taxon>Ramlibacter</taxon>
    </lineage>
</organism>
<gene>
    <name evidence="9" type="ORF">IM725_02655</name>
</gene>
<comment type="catalytic activity">
    <reaction evidence="6">
        <text>(R)-pantoate + NADP(+) = 2-dehydropantoate + NADPH + H(+)</text>
        <dbReference type="Rhea" id="RHEA:16233"/>
        <dbReference type="ChEBI" id="CHEBI:11561"/>
        <dbReference type="ChEBI" id="CHEBI:15378"/>
        <dbReference type="ChEBI" id="CHEBI:15980"/>
        <dbReference type="ChEBI" id="CHEBI:57783"/>
        <dbReference type="ChEBI" id="CHEBI:58349"/>
        <dbReference type="EC" id="1.1.1.169"/>
    </reaction>
</comment>
<dbReference type="Gene3D" id="3.40.50.720">
    <property type="entry name" value="NAD(P)-binding Rossmann-like Domain"/>
    <property type="match status" value="1"/>
</dbReference>
<evidence type="ECO:0000256" key="1">
    <source>
        <dbReference type="ARBA" id="ARBA00004994"/>
    </source>
</evidence>
<evidence type="ECO:0000256" key="6">
    <source>
        <dbReference type="ARBA" id="ARBA00048793"/>
    </source>
</evidence>
<dbReference type="Gene3D" id="1.10.1040.10">
    <property type="entry name" value="N-(1-d-carboxylethyl)-l-norvaline Dehydrogenase, domain 2"/>
    <property type="match status" value="1"/>
</dbReference>
<reference evidence="9 10" key="1">
    <citation type="submission" date="2020-10" db="EMBL/GenBank/DDBJ databases">
        <title>Draft genome of Ramlibacter aquaticus LMG 30558.</title>
        <authorList>
            <person name="Props R."/>
        </authorList>
    </citation>
    <scope>NUCLEOTIDE SEQUENCE [LARGE SCALE GENOMIC DNA]</scope>
    <source>
        <strain evidence="9 10">LMG 30558</strain>
    </source>
</reference>
<accession>A0ABR9SAU9</accession>
<evidence type="ECO:0000256" key="2">
    <source>
        <dbReference type="ARBA" id="ARBA00013014"/>
    </source>
</evidence>
<evidence type="ECO:0000313" key="9">
    <source>
        <dbReference type="EMBL" id="MBE7939471.1"/>
    </source>
</evidence>
<dbReference type="NCBIfam" id="NF005089">
    <property type="entry name" value="PRK06522.1-4"/>
    <property type="match status" value="1"/>
</dbReference>
<dbReference type="EC" id="1.1.1.169" evidence="2"/>
<keyword evidence="10" id="KW-1185">Reference proteome</keyword>
<feature type="domain" description="Ketopantoate reductase C-terminal" evidence="8">
    <location>
        <begin position="196"/>
        <end position="315"/>
    </location>
</feature>
<keyword evidence="4" id="KW-0566">Pantothenate biosynthesis</keyword>
<dbReference type="Pfam" id="PF08546">
    <property type="entry name" value="ApbA_C"/>
    <property type="match status" value="1"/>
</dbReference>
<dbReference type="Pfam" id="PF02558">
    <property type="entry name" value="ApbA"/>
    <property type="match status" value="1"/>
</dbReference>
<dbReference type="PANTHER" id="PTHR21708">
    <property type="entry name" value="PROBABLE 2-DEHYDROPANTOATE 2-REDUCTASE"/>
    <property type="match status" value="1"/>
</dbReference>
<dbReference type="SUPFAM" id="SSF51735">
    <property type="entry name" value="NAD(P)-binding Rossmann-fold domains"/>
    <property type="match status" value="1"/>
</dbReference>
<dbReference type="SUPFAM" id="SSF48179">
    <property type="entry name" value="6-phosphogluconate dehydrogenase C-terminal domain-like"/>
    <property type="match status" value="1"/>
</dbReference>
<comment type="pathway">
    <text evidence="1">Cofactor biosynthesis; (R)-pantothenate biosynthesis; (R)-pantoate from 3-methyl-2-oxobutanoate: step 2/2.</text>
</comment>
<dbReference type="InterPro" id="IPR013328">
    <property type="entry name" value="6PGD_dom2"/>
</dbReference>
<evidence type="ECO:0000256" key="5">
    <source>
        <dbReference type="ARBA" id="ARBA00032024"/>
    </source>
</evidence>
<dbReference type="InterPro" id="IPR008927">
    <property type="entry name" value="6-PGluconate_DH-like_C_sf"/>
</dbReference>
<dbReference type="InterPro" id="IPR013332">
    <property type="entry name" value="KPR_N"/>
</dbReference>
<comment type="caution">
    <text evidence="9">The sequence shown here is derived from an EMBL/GenBank/DDBJ whole genome shotgun (WGS) entry which is preliminary data.</text>
</comment>
<dbReference type="InterPro" id="IPR036291">
    <property type="entry name" value="NAD(P)-bd_dom_sf"/>
</dbReference>
<dbReference type="Proteomes" id="UP000715965">
    <property type="component" value="Unassembled WGS sequence"/>
</dbReference>
<evidence type="ECO:0000256" key="3">
    <source>
        <dbReference type="ARBA" id="ARBA00019465"/>
    </source>
</evidence>
<dbReference type="InterPro" id="IPR013752">
    <property type="entry name" value="KPA_reductase"/>
</dbReference>
<feature type="domain" description="Ketopantoate reductase N-terminal" evidence="7">
    <location>
        <begin position="3"/>
        <end position="106"/>
    </location>
</feature>
<dbReference type="PRINTS" id="PR00411">
    <property type="entry name" value="PNDRDTASEI"/>
</dbReference>
<dbReference type="PANTHER" id="PTHR21708:SF45">
    <property type="entry name" value="2-DEHYDROPANTOATE 2-REDUCTASE"/>
    <property type="match status" value="1"/>
</dbReference>